<organism evidence="2">
    <name type="scientific">uncultured Chloroflexota bacterium</name>
    <dbReference type="NCBI Taxonomy" id="166587"/>
    <lineage>
        <taxon>Bacteria</taxon>
        <taxon>Bacillati</taxon>
        <taxon>Chloroflexota</taxon>
        <taxon>environmental samples</taxon>
    </lineage>
</organism>
<dbReference type="InterPro" id="IPR011109">
    <property type="entry name" value="DNA_bind_recombinase_dom"/>
</dbReference>
<gene>
    <name evidence="2" type="ORF">AVDCRST_MAG77-2353</name>
</gene>
<reference evidence="2" key="1">
    <citation type="submission" date="2020-02" db="EMBL/GenBank/DDBJ databases">
        <authorList>
            <person name="Meier V. D."/>
        </authorList>
    </citation>
    <scope>NUCLEOTIDE SEQUENCE</scope>
    <source>
        <strain evidence="2">AVDCRST_MAG77</strain>
    </source>
</reference>
<dbReference type="InterPro" id="IPR050639">
    <property type="entry name" value="SSR_resolvase"/>
</dbReference>
<dbReference type="EMBL" id="CADCTC010000137">
    <property type="protein sequence ID" value="CAA9254302.1"/>
    <property type="molecule type" value="Genomic_DNA"/>
</dbReference>
<proteinExistence type="predicted"/>
<dbReference type="Pfam" id="PF07508">
    <property type="entry name" value="Recombinase"/>
    <property type="match status" value="1"/>
</dbReference>
<dbReference type="AlphaFoldDB" id="A0A6J4IN37"/>
<protein>
    <recommendedName>
        <fullName evidence="1">Recombinase domain-containing protein</fullName>
    </recommendedName>
</protein>
<dbReference type="PROSITE" id="PS51737">
    <property type="entry name" value="RECOMBINASE_DNA_BIND"/>
    <property type="match status" value="1"/>
</dbReference>
<dbReference type="InterPro" id="IPR036162">
    <property type="entry name" value="Resolvase-like_N_sf"/>
</dbReference>
<dbReference type="PANTHER" id="PTHR30461">
    <property type="entry name" value="DNA-INVERTASE FROM LAMBDOID PROPHAGE"/>
    <property type="match status" value="1"/>
</dbReference>
<dbReference type="PANTHER" id="PTHR30461:SF23">
    <property type="entry name" value="DNA RECOMBINASE-RELATED"/>
    <property type="match status" value="1"/>
</dbReference>
<dbReference type="SUPFAM" id="SSF53041">
    <property type="entry name" value="Resolvase-like"/>
    <property type="match status" value="1"/>
</dbReference>
<name>A0A6J4IN37_9CHLR</name>
<feature type="domain" description="Recombinase" evidence="1">
    <location>
        <begin position="83"/>
        <end position="212"/>
    </location>
</feature>
<sequence length="446" mass="50457">MTRPQSRGQRLNKLSLYKSRGGSSGVRVEFVTESLDDSPEGQLVRYVRGYAAKVEHEKIRERSIRGRRQRALSGKLIPVGRSLYGYTYCRENGVYLINPLEAPTAQRIFALAAMGWSTRKITAQFLNEGVPAPSGSRWYSRVIHMILKNPRYTGRAVAWLTRTEKNKVTGKRMNVPRPPEEQVPLPEGTIPRLVDDATFAAVQERFRLNKERAVRNNRNPEASLLRGGYARCGHCKGVVQVRAKTSKDRWDGLRYDYFCCRSSEPGHEHRDCRSSMSAPLLDAIVWNTVARILKEPTLIEAEVERMSQQEPRDMAGETADIDDAVADIIRQQRNLAGRLAKITGAAGDLITEQINALDEKREQLLRRRQTLAAQSERVEHTRSQLRDLQEWCGSVAAKVDSFTYSEKRLALDALGVRVQVWRSVHDPRFEITARIPINAPIALSAA</sequence>
<dbReference type="Gene3D" id="3.90.1750.20">
    <property type="entry name" value="Putative Large Serine Recombinase, Chain B, Domain 2"/>
    <property type="match status" value="1"/>
</dbReference>
<dbReference type="GO" id="GO:0003677">
    <property type="term" value="F:DNA binding"/>
    <property type="evidence" value="ECO:0007669"/>
    <property type="project" value="InterPro"/>
</dbReference>
<evidence type="ECO:0000259" key="1">
    <source>
        <dbReference type="PROSITE" id="PS51737"/>
    </source>
</evidence>
<dbReference type="InterPro" id="IPR038109">
    <property type="entry name" value="DNA_bind_recomb_sf"/>
</dbReference>
<accession>A0A6J4IN37</accession>
<evidence type="ECO:0000313" key="2">
    <source>
        <dbReference type="EMBL" id="CAA9254302.1"/>
    </source>
</evidence>
<dbReference type="GO" id="GO:0000150">
    <property type="term" value="F:DNA strand exchange activity"/>
    <property type="evidence" value="ECO:0007669"/>
    <property type="project" value="InterPro"/>
</dbReference>